<keyword evidence="3" id="KW-1185">Reference proteome</keyword>
<protein>
    <recommendedName>
        <fullName evidence="1">Reverse transcriptase domain-containing protein</fullName>
    </recommendedName>
</protein>
<dbReference type="InParanoid" id="A0A3Q7G0K6"/>
<dbReference type="STRING" id="4081.A0A3Q7G0K6"/>
<dbReference type="Gramene" id="Solyc04g016195.1.1">
    <property type="protein sequence ID" value="Solyc04g016195.1.1"/>
    <property type="gene ID" value="Solyc04g016195.1"/>
</dbReference>
<sequence>RSPIECGHGATSSKRPSLPTPSPLYAHFHVQYPTTALILRHIPSPRSSLLAMCIAEGDEPKTAYVTRYGAYEWLVMSFGLTNSHAAFCTLMNEIFHPYLDQFMVVYLDDIVIYSNTLEEHVEHLRKVFQVLREKQLYNKREKCELTQQEVHFLGHALTKVTELRSFLRLANYYHSFTSDYSAKAAWLTELLKKILLWFWSEE</sequence>
<dbReference type="PANTHER" id="PTHR24559:SF436">
    <property type="entry name" value="RNA-DIRECTED DNA POLYMERASE HOMOLOG"/>
    <property type="match status" value="1"/>
</dbReference>
<dbReference type="PANTHER" id="PTHR24559">
    <property type="entry name" value="TRANSPOSON TY3-I GAG-POL POLYPROTEIN"/>
    <property type="match status" value="1"/>
</dbReference>
<dbReference type="FunFam" id="3.30.70.270:FF:000003">
    <property type="entry name" value="Transposon Ty3-G Gag-Pol polyprotein"/>
    <property type="match status" value="1"/>
</dbReference>
<dbReference type="Gene3D" id="3.10.10.10">
    <property type="entry name" value="HIV Type 1 Reverse Transcriptase, subunit A, domain 1"/>
    <property type="match status" value="1"/>
</dbReference>
<dbReference type="OMA" id="RCKESFQ"/>
<dbReference type="InterPro" id="IPR000477">
    <property type="entry name" value="RT_dom"/>
</dbReference>
<proteinExistence type="predicted"/>
<dbReference type="Pfam" id="PF00078">
    <property type="entry name" value="RVT_1"/>
    <property type="match status" value="1"/>
</dbReference>
<evidence type="ECO:0000259" key="1">
    <source>
        <dbReference type="Pfam" id="PF00078"/>
    </source>
</evidence>
<dbReference type="AlphaFoldDB" id="A0A3Q7G0K6"/>
<dbReference type="EnsemblPlants" id="Solyc04g016195.1.1">
    <property type="protein sequence ID" value="Solyc04g016195.1.1"/>
    <property type="gene ID" value="Solyc04g016195.1"/>
</dbReference>
<reference evidence="2" key="1">
    <citation type="journal article" date="2012" name="Nature">
        <title>The tomato genome sequence provides insights into fleshy fruit evolution.</title>
        <authorList>
            <consortium name="Tomato Genome Consortium"/>
        </authorList>
    </citation>
    <scope>NUCLEOTIDE SEQUENCE [LARGE SCALE GENOMIC DNA]</scope>
    <source>
        <strain evidence="2">cv. Heinz 1706</strain>
    </source>
</reference>
<dbReference type="SUPFAM" id="SSF56672">
    <property type="entry name" value="DNA/RNA polymerases"/>
    <property type="match status" value="1"/>
</dbReference>
<evidence type="ECO:0000313" key="3">
    <source>
        <dbReference type="Proteomes" id="UP000004994"/>
    </source>
</evidence>
<organism evidence="2">
    <name type="scientific">Solanum lycopersicum</name>
    <name type="common">Tomato</name>
    <name type="synonym">Lycopersicon esculentum</name>
    <dbReference type="NCBI Taxonomy" id="4081"/>
    <lineage>
        <taxon>Eukaryota</taxon>
        <taxon>Viridiplantae</taxon>
        <taxon>Streptophyta</taxon>
        <taxon>Embryophyta</taxon>
        <taxon>Tracheophyta</taxon>
        <taxon>Spermatophyta</taxon>
        <taxon>Magnoliopsida</taxon>
        <taxon>eudicotyledons</taxon>
        <taxon>Gunneridae</taxon>
        <taxon>Pentapetalae</taxon>
        <taxon>asterids</taxon>
        <taxon>lamiids</taxon>
        <taxon>Solanales</taxon>
        <taxon>Solanaceae</taxon>
        <taxon>Solanoideae</taxon>
        <taxon>Solaneae</taxon>
        <taxon>Solanum</taxon>
        <taxon>Solanum subgen. Lycopersicon</taxon>
    </lineage>
</organism>
<dbReference type="InterPro" id="IPR053134">
    <property type="entry name" value="RNA-dir_DNA_polymerase"/>
</dbReference>
<dbReference type="InterPro" id="IPR043128">
    <property type="entry name" value="Rev_trsase/Diguanyl_cyclase"/>
</dbReference>
<dbReference type="InterPro" id="IPR043502">
    <property type="entry name" value="DNA/RNA_pol_sf"/>
</dbReference>
<accession>A0A3Q7G0K6</accession>
<dbReference type="Gene3D" id="3.30.70.270">
    <property type="match status" value="2"/>
</dbReference>
<dbReference type="CDD" id="cd01647">
    <property type="entry name" value="RT_LTR"/>
    <property type="match status" value="1"/>
</dbReference>
<feature type="domain" description="Reverse transcriptase" evidence="1">
    <location>
        <begin position="57"/>
        <end position="156"/>
    </location>
</feature>
<reference evidence="2" key="2">
    <citation type="submission" date="2019-01" db="UniProtKB">
        <authorList>
            <consortium name="EnsemblPlants"/>
        </authorList>
    </citation>
    <scope>IDENTIFICATION</scope>
    <source>
        <strain evidence="2">cv. Heinz 1706</strain>
    </source>
</reference>
<name>A0A3Q7G0K6_SOLLC</name>
<evidence type="ECO:0000313" key="2">
    <source>
        <dbReference type="EnsemblPlants" id="Solyc04g016195.1.1"/>
    </source>
</evidence>
<dbReference type="Proteomes" id="UP000004994">
    <property type="component" value="Chromosome 4"/>
</dbReference>